<keyword evidence="3" id="KW-0378">Hydrolase</keyword>
<dbReference type="HAMAP" id="MF_00337">
    <property type="entry name" value="Exonuc_7_S"/>
    <property type="match status" value="1"/>
</dbReference>
<dbReference type="PANTHER" id="PTHR34137:SF1">
    <property type="entry name" value="EXODEOXYRIBONUCLEASE 7 SMALL SUBUNIT"/>
    <property type="match status" value="1"/>
</dbReference>
<dbReference type="PANTHER" id="PTHR34137">
    <property type="entry name" value="EXODEOXYRIBONUCLEASE 7 SMALL SUBUNIT"/>
    <property type="match status" value="1"/>
</dbReference>
<evidence type="ECO:0000256" key="3">
    <source>
        <dbReference type="ARBA" id="ARBA00022801"/>
    </source>
</evidence>
<dbReference type="NCBIfam" id="TIGR01280">
    <property type="entry name" value="xseB"/>
    <property type="match status" value="1"/>
</dbReference>
<organism evidence="4">
    <name type="scientific">marine metagenome</name>
    <dbReference type="NCBI Taxonomy" id="408172"/>
    <lineage>
        <taxon>unclassified sequences</taxon>
        <taxon>metagenomes</taxon>
        <taxon>ecological metagenomes</taxon>
    </lineage>
</organism>
<evidence type="ECO:0000313" key="4">
    <source>
        <dbReference type="EMBL" id="SVD88378.1"/>
    </source>
</evidence>
<gene>
    <name evidence="4" type="ORF">METZ01_LOCUS441232</name>
</gene>
<keyword evidence="1" id="KW-0963">Cytoplasm</keyword>
<dbReference type="Pfam" id="PF02609">
    <property type="entry name" value="Exonuc_VII_S"/>
    <property type="match status" value="1"/>
</dbReference>
<dbReference type="PIRSF" id="PIRSF006488">
    <property type="entry name" value="Exonuc_VII_S"/>
    <property type="match status" value="1"/>
</dbReference>
<sequence length="78" mass="8720">MLKKKTDPKSIEEIFGRLESIISNLESGDIPLDKSLTLFEEGMTLAETCRAQLNAAEQKVQELMKDKGGFIEKEDGCE</sequence>
<dbReference type="SUPFAM" id="SSF116842">
    <property type="entry name" value="XseB-like"/>
    <property type="match status" value="1"/>
</dbReference>
<keyword evidence="2" id="KW-0540">Nuclease</keyword>
<protein>
    <submittedName>
        <fullName evidence="4">Uncharacterized protein</fullName>
    </submittedName>
</protein>
<evidence type="ECO:0000256" key="2">
    <source>
        <dbReference type="ARBA" id="ARBA00022722"/>
    </source>
</evidence>
<accession>A0A382Z0X3</accession>
<dbReference type="InterPro" id="IPR003761">
    <property type="entry name" value="Exonuc_VII_S"/>
</dbReference>
<proteinExistence type="inferred from homology"/>
<dbReference type="GO" id="GO:0005829">
    <property type="term" value="C:cytosol"/>
    <property type="evidence" value="ECO:0007669"/>
    <property type="project" value="TreeGrafter"/>
</dbReference>
<dbReference type="AlphaFoldDB" id="A0A382Z0X3"/>
<dbReference type="InterPro" id="IPR037004">
    <property type="entry name" value="Exonuc_VII_ssu_sf"/>
</dbReference>
<name>A0A382Z0X3_9ZZZZ</name>
<dbReference type="GO" id="GO:0006308">
    <property type="term" value="P:DNA catabolic process"/>
    <property type="evidence" value="ECO:0007669"/>
    <property type="project" value="InterPro"/>
</dbReference>
<evidence type="ECO:0000256" key="1">
    <source>
        <dbReference type="ARBA" id="ARBA00022490"/>
    </source>
</evidence>
<dbReference type="Gene3D" id="1.10.287.1040">
    <property type="entry name" value="Exonuclease VII, small subunit"/>
    <property type="match status" value="1"/>
</dbReference>
<reference evidence="4" key="1">
    <citation type="submission" date="2018-05" db="EMBL/GenBank/DDBJ databases">
        <authorList>
            <person name="Lanie J.A."/>
            <person name="Ng W.-L."/>
            <person name="Kazmierczak K.M."/>
            <person name="Andrzejewski T.M."/>
            <person name="Davidsen T.M."/>
            <person name="Wayne K.J."/>
            <person name="Tettelin H."/>
            <person name="Glass J.I."/>
            <person name="Rusch D."/>
            <person name="Podicherti R."/>
            <person name="Tsui H.-C.T."/>
            <person name="Winkler M.E."/>
        </authorList>
    </citation>
    <scope>NUCLEOTIDE SEQUENCE</scope>
</reference>
<dbReference type="EMBL" id="UINC01179612">
    <property type="protein sequence ID" value="SVD88378.1"/>
    <property type="molecule type" value="Genomic_DNA"/>
</dbReference>
<dbReference type="GO" id="GO:0009318">
    <property type="term" value="C:exodeoxyribonuclease VII complex"/>
    <property type="evidence" value="ECO:0007669"/>
    <property type="project" value="InterPro"/>
</dbReference>
<dbReference type="GO" id="GO:0008855">
    <property type="term" value="F:exodeoxyribonuclease VII activity"/>
    <property type="evidence" value="ECO:0007669"/>
    <property type="project" value="InterPro"/>
</dbReference>